<dbReference type="Proteomes" id="UP000619265">
    <property type="component" value="Unassembled WGS sequence"/>
</dbReference>
<dbReference type="PANTHER" id="PTHR31344">
    <property type="entry name" value="NUCLEAR PORE COMPLEX PROTEIN NUP205"/>
    <property type="match status" value="1"/>
</dbReference>
<dbReference type="EMBL" id="LIHL02000013">
    <property type="protein sequence ID" value="KAF5449381.1"/>
    <property type="molecule type" value="Genomic_DNA"/>
</dbReference>
<proteinExistence type="predicted"/>
<reference evidence="3" key="2">
    <citation type="submission" date="2020-03" db="EMBL/GenBank/DDBJ databases">
        <title>Walnut 2.0.</title>
        <authorList>
            <person name="Marrano A."/>
            <person name="Britton M."/>
            <person name="Zimin A.V."/>
            <person name="Zaini P.A."/>
            <person name="Workman R."/>
            <person name="Puiu D."/>
            <person name="Bianco L."/>
            <person name="Allen B.J."/>
            <person name="Troggio M."/>
            <person name="Leslie C.A."/>
            <person name="Timp W."/>
            <person name="Dendekar A."/>
            <person name="Salzberg S.L."/>
            <person name="Neale D.B."/>
        </authorList>
    </citation>
    <scope>NUCLEOTIDE SEQUENCE</scope>
    <source>
        <tissue evidence="3">Leaves</tissue>
    </source>
</reference>
<feature type="region of interest" description="Disordered" evidence="1">
    <location>
        <begin position="179"/>
        <end position="206"/>
    </location>
</feature>
<sequence length="241" mass="26835">MVLGLRSKSRKSVSVQVDYFIHVQEVKPWPPSESLKSSRSLLIQWENGDQNSGSFTCGVGDGRIGIGESFRLPVTLCREVSRKGTTRESFLKNNLEFYVYDARREKAVKGQLLATATINLADYGVIKETITISAQVNCKRSFKHSTLPVLYVNIQPLDKDSSSSSPMGSLLKEVSLDKSESYSELTNEGNAEETEMASFTDDDNDDLSPHLSQTITSFAFEARGWSPPKRNQVHNIIAFLC</sequence>
<evidence type="ECO:0000313" key="3">
    <source>
        <dbReference type="EMBL" id="KAF5449381.1"/>
    </source>
</evidence>
<feature type="compositionally biased region" description="Acidic residues" evidence="1">
    <location>
        <begin position="190"/>
        <end position="206"/>
    </location>
</feature>
<dbReference type="PANTHER" id="PTHR31344:SF13">
    <property type="entry name" value="EEIG1_EHBP1 PROTEIN AMINO-TERMINAL DOMAIN PROTEIN"/>
    <property type="match status" value="1"/>
</dbReference>
<dbReference type="PROSITE" id="PS51840">
    <property type="entry name" value="C2_NT"/>
    <property type="match status" value="1"/>
</dbReference>
<dbReference type="InterPro" id="IPR019448">
    <property type="entry name" value="NT-C2"/>
</dbReference>
<dbReference type="Pfam" id="PF10358">
    <property type="entry name" value="NT-C2"/>
    <property type="match status" value="1"/>
</dbReference>
<dbReference type="Gramene" id="Jr13_13000_p1">
    <property type="protein sequence ID" value="cds.Jr13_13000_p1"/>
    <property type="gene ID" value="Jr13_13000"/>
</dbReference>
<evidence type="ECO:0000256" key="1">
    <source>
        <dbReference type="SAM" id="MobiDB-lite"/>
    </source>
</evidence>
<reference evidence="3" key="1">
    <citation type="submission" date="2015-10" db="EMBL/GenBank/DDBJ databases">
        <authorList>
            <person name="Martinez-Garcia P.J."/>
            <person name="Crepeau M.W."/>
            <person name="Puiu D."/>
            <person name="Gonzalez-Ibeas D."/>
            <person name="Whalen J."/>
            <person name="Stevens K."/>
            <person name="Paul R."/>
            <person name="Butterfield T."/>
            <person name="Britton M."/>
            <person name="Reagan R."/>
            <person name="Chakraborty S."/>
            <person name="Walawage S.L."/>
            <person name="Vasquez-Gross H.A."/>
            <person name="Cardeno C."/>
            <person name="Famula R."/>
            <person name="Pratt K."/>
            <person name="Kuruganti S."/>
            <person name="Aradhya M.K."/>
            <person name="Leslie C.A."/>
            <person name="Dandekar A.M."/>
            <person name="Salzberg S.L."/>
            <person name="Wegrzyn J.L."/>
            <person name="Langley C.H."/>
            <person name="Neale D.B."/>
        </authorList>
    </citation>
    <scope>NUCLEOTIDE SEQUENCE</scope>
    <source>
        <tissue evidence="3">Leaves</tissue>
    </source>
</reference>
<name>A0A833WYL8_JUGRE</name>
<evidence type="ECO:0000259" key="2">
    <source>
        <dbReference type="PROSITE" id="PS51840"/>
    </source>
</evidence>
<protein>
    <recommendedName>
        <fullName evidence="2">C2 NT-type domain-containing protein</fullName>
    </recommendedName>
</protein>
<dbReference type="GO" id="GO:0005643">
    <property type="term" value="C:nuclear pore"/>
    <property type="evidence" value="ECO:0007669"/>
    <property type="project" value="InterPro"/>
</dbReference>
<evidence type="ECO:0000313" key="4">
    <source>
        <dbReference type="Proteomes" id="UP000619265"/>
    </source>
</evidence>
<gene>
    <name evidence="3" type="ORF">F2P56_029832</name>
</gene>
<comment type="caution">
    <text evidence="3">The sequence shown here is derived from an EMBL/GenBank/DDBJ whole genome shotgun (WGS) entry which is preliminary data.</text>
</comment>
<dbReference type="InterPro" id="IPR021827">
    <property type="entry name" value="Nup186/Nup192/Nup205"/>
</dbReference>
<dbReference type="AlphaFoldDB" id="A0A833WYL8"/>
<feature type="domain" description="C2 NT-type" evidence="2">
    <location>
        <begin position="7"/>
        <end position="158"/>
    </location>
</feature>
<accession>A0A833WYL8</accession>
<feature type="non-terminal residue" evidence="3">
    <location>
        <position position="241"/>
    </location>
</feature>
<organism evidence="3 4">
    <name type="scientific">Juglans regia</name>
    <name type="common">English walnut</name>
    <dbReference type="NCBI Taxonomy" id="51240"/>
    <lineage>
        <taxon>Eukaryota</taxon>
        <taxon>Viridiplantae</taxon>
        <taxon>Streptophyta</taxon>
        <taxon>Embryophyta</taxon>
        <taxon>Tracheophyta</taxon>
        <taxon>Spermatophyta</taxon>
        <taxon>Magnoliopsida</taxon>
        <taxon>eudicotyledons</taxon>
        <taxon>Gunneridae</taxon>
        <taxon>Pentapetalae</taxon>
        <taxon>rosids</taxon>
        <taxon>fabids</taxon>
        <taxon>Fagales</taxon>
        <taxon>Juglandaceae</taxon>
        <taxon>Juglans</taxon>
    </lineage>
</organism>